<feature type="domain" description="4Fe4S-binding SPASM" evidence="6">
    <location>
        <begin position="217"/>
        <end position="282"/>
    </location>
</feature>
<evidence type="ECO:0000259" key="6">
    <source>
        <dbReference type="Pfam" id="PF13186"/>
    </source>
</evidence>
<accession>A0A381ZIL5</accession>
<evidence type="ECO:0000313" key="7">
    <source>
        <dbReference type="EMBL" id="SVA88593.1"/>
    </source>
</evidence>
<evidence type="ECO:0000256" key="4">
    <source>
        <dbReference type="ARBA" id="ARBA00023014"/>
    </source>
</evidence>
<name>A0A381ZIL5_9ZZZZ</name>
<evidence type="ECO:0000259" key="5">
    <source>
        <dbReference type="Pfam" id="PF04055"/>
    </source>
</evidence>
<dbReference type="GO" id="GO:0003824">
    <property type="term" value="F:catalytic activity"/>
    <property type="evidence" value="ECO:0007669"/>
    <property type="project" value="InterPro"/>
</dbReference>
<dbReference type="Pfam" id="PF04055">
    <property type="entry name" value="Radical_SAM"/>
    <property type="match status" value="1"/>
</dbReference>
<keyword evidence="2" id="KW-0479">Metal-binding</keyword>
<dbReference type="Gene3D" id="3.20.20.70">
    <property type="entry name" value="Aldolase class I"/>
    <property type="match status" value="1"/>
</dbReference>
<keyword evidence="1" id="KW-0949">S-adenosyl-L-methionine</keyword>
<dbReference type="InterPro" id="IPR023885">
    <property type="entry name" value="4Fe4S-binding_SPASM_dom"/>
</dbReference>
<protein>
    <recommendedName>
        <fullName evidence="8">4Fe4S-binding SPASM domain-containing protein</fullName>
    </recommendedName>
</protein>
<dbReference type="InterPro" id="IPR007197">
    <property type="entry name" value="rSAM"/>
</dbReference>
<gene>
    <name evidence="7" type="ORF">METZ01_LOCUS141447</name>
</gene>
<dbReference type="AlphaFoldDB" id="A0A381ZIL5"/>
<dbReference type="InterPro" id="IPR050377">
    <property type="entry name" value="Radical_SAM_PqqE_MftC-like"/>
</dbReference>
<dbReference type="CDD" id="cd01335">
    <property type="entry name" value="Radical_SAM"/>
    <property type="match status" value="1"/>
</dbReference>
<dbReference type="PANTHER" id="PTHR11228:SF7">
    <property type="entry name" value="PQQA PEPTIDE CYCLASE"/>
    <property type="match status" value="1"/>
</dbReference>
<evidence type="ECO:0008006" key="8">
    <source>
        <dbReference type="Google" id="ProtNLM"/>
    </source>
</evidence>
<dbReference type="InterPro" id="IPR058240">
    <property type="entry name" value="rSAM_sf"/>
</dbReference>
<organism evidence="7">
    <name type="scientific">marine metagenome</name>
    <dbReference type="NCBI Taxonomy" id="408172"/>
    <lineage>
        <taxon>unclassified sequences</taxon>
        <taxon>metagenomes</taxon>
        <taxon>ecological metagenomes</taxon>
    </lineage>
</organism>
<dbReference type="SUPFAM" id="SSF102114">
    <property type="entry name" value="Radical SAM enzymes"/>
    <property type="match status" value="1"/>
</dbReference>
<dbReference type="EMBL" id="UINC01021310">
    <property type="protein sequence ID" value="SVA88593.1"/>
    <property type="molecule type" value="Genomic_DNA"/>
</dbReference>
<dbReference type="SFLD" id="SFLDS00029">
    <property type="entry name" value="Radical_SAM"/>
    <property type="match status" value="1"/>
</dbReference>
<evidence type="ECO:0000256" key="3">
    <source>
        <dbReference type="ARBA" id="ARBA00023004"/>
    </source>
</evidence>
<dbReference type="InterPro" id="IPR013785">
    <property type="entry name" value="Aldolase_TIM"/>
</dbReference>
<feature type="non-terminal residue" evidence="7">
    <location>
        <position position="1"/>
    </location>
</feature>
<keyword evidence="4" id="KW-0411">Iron-sulfur</keyword>
<dbReference type="PANTHER" id="PTHR11228">
    <property type="entry name" value="RADICAL SAM DOMAIN PROTEIN"/>
    <property type="match status" value="1"/>
</dbReference>
<sequence length="307" mass="35816">VSENIPLTAVDQHDFLQHRREQEEKHWNKKADKDLDELDSILTVEVNTTELCNRTCVFCPRHDPKVFPNRNLHMTPKGAETIAKELGKNRYTGKISFSGFGENLLNPKFQQIIFRFRMWLPDATLECNTNGDKLTTSFAKVLFDSGLDLLYINLYDGIEQMAVFEEMLKDIPHEKYKFRMHWGDFENHGLILNNRSGVIDWVGVEETDVESLKGKPCHYPFYKMFVDWNGDVLFCSNDWGREHVIGNLMQQSLHDVWFGKPMTKIRKRLMKGDRSHSPCNKCSVDGSLFGKPSFDLVKEYYEHTNNR</sequence>
<proteinExistence type="predicted"/>
<evidence type="ECO:0000256" key="1">
    <source>
        <dbReference type="ARBA" id="ARBA00022691"/>
    </source>
</evidence>
<feature type="domain" description="Radical SAM core" evidence="5">
    <location>
        <begin position="46"/>
        <end position="154"/>
    </location>
</feature>
<evidence type="ECO:0000256" key="2">
    <source>
        <dbReference type="ARBA" id="ARBA00022723"/>
    </source>
</evidence>
<dbReference type="CDD" id="cd21109">
    <property type="entry name" value="SPASM"/>
    <property type="match status" value="1"/>
</dbReference>
<keyword evidence="3" id="KW-0408">Iron</keyword>
<dbReference type="GO" id="GO:0051536">
    <property type="term" value="F:iron-sulfur cluster binding"/>
    <property type="evidence" value="ECO:0007669"/>
    <property type="project" value="UniProtKB-KW"/>
</dbReference>
<dbReference type="Pfam" id="PF13186">
    <property type="entry name" value="SPASM"/>
    <property type="match status" value="1"/>
</dbReference>
<dbReference type="GO" id="GO:0046872">
    <property type="term" value="F:metal ion binding"/>
    <property type="evidence" value="ECO:0007669"/>
    <property type="project" value="UniProtKB-KW"/>
</dbReference>
<reference evidence="7" key="1">
    <citation type="submission" date="2018-05" db="EMBL/GenBank/DDBJ databases">
        <authorList>
            <person name="Lanie J.A."/>
            <person name="Ng W.-L."/>
            <person name="Kazmierczak K.M."/>
            <person name="Andrzejewski T.M."/>
            <person name="Davidsen T.M."/>
            <person name="Wayne K.J."/>
            <person name="Tettelin H."/>
            <person name="Glass J.I."/>
            <person name="Rusch D."/>
            <person name="Podicherti R."/>
            <person name="Tsui H.-C.T."/>
            <person name="Winkler M.E."/>
        </authorList>
    </citation>
    <scope>NUCLEOTIDE SEQUENCE</scope>
</reference>